<evidence type="ECO:0000313" key="2">
    <source>
        <dbReference type="Proteomes" id="UP000614982"/>
    </source>
</evidence>
<protein>
    <submittedName>
        <fullName evidence="1">Uncharacterized protein</fullName>
    </submittedName>
</protein>
<dbReference type="GeneID" id="45540966"/>
<accession>A0ABQ1DT03</accession>
<sequence length="96" mass="10627">MNRLAPLLHAVEGEILSDAFVSPEDMARMNEARAAFRELKTILFAQVVPALGGWKNPLAVEIESRIEKITFRSQNFLWPHRNLGAAHSATDVGGTE</sequence>
<dbReference type="RefSeq" id="WP_025258576.1">
    <property type="nucleotide sequence ID" value="NZ_BLWA01000014.1"/>
</dbReference>
<organism evidence="1 2">
    <name type="scientific">Pseudomonas cichorii</name>
    <dbReference type="NCBI Taxonomy" id="36746"/>
    <lineage>
        <taxon>Bacteria</taxon>
        <taxon>Pseudomonadati</taxon>
        <taxon>Pseudomonadota</taxon>
        <taxon>Gammaproteobacteria</taxon>
        <taxon>Pseudomonadales</taxon>
        <taxon>Pseudomonadaceae</taxon>
        <taxon>Pseudomonas</taxon>
    </lineage>
</organism>
<evidence type="ECO:0000313" key="1">
    <source>
        <dbReference type="EMBL" id="GFM94166.1"/>
    </source>
</evidence>
<name>A0ABQ1DT03_PSECI</name>
<keyword evidence="2" id="KW-1185">Reference proteome</keyword>
<dbReference type="EMBL" id="BLWA01000014">
    <property type="protein sequence ID" value="GFM94166.1"/>
    <property type="molecule type" value="Genomic_DNA"/>
</dbReference>
<proteinExistence type="predicted"/>
<comment type="caution">
    <text evidence="1">The sequence shown here is derived from an EMBL/GenBank/DDBJ whole genome shotgun (WGS) entry which is preliminary data.</text>
</comment>
<dbReference type="Proteomes" id="UP000614982">
    <property type="component" value="Unassembled WGS sequence"/>
</dbReference>
<gene>
    <name evidence="1" type="ORF">PSCICP_41380</name>
</gene>
<reference evidence="1 2" key="1">
    <citation type="submission" date="2020-05" db="EMBL/GenBank/DDBJ databases">
        <title>Genetic diversity of Pseudomonas cichorii.</title>
        <authorList>
            <person name="Tani S."/>
            <person name="Yagi H."/>
            <person name="Hashimoto S."/>
            <person name="Iiyama K."/>
            <person name="Furuya N."/>
        </authorList>
    </citation>
    <scope>NUCLEOTIDE SEQUENCE [LARGE SCALE GENOMIC DNA]</scope>
    <source>
        <strain evidence="1 2">LMG 2162</strain>
    </source>
</reference>